<dbReference type="Proteomes" id="UP000587760">
    <property type="component" value="Unassembled WGS sequence"/>
</dbReference>
<dbReference type="AlphaFoldDB" id="A0A841RHH0"/>
<evidence type="ECO:0000313" key="1">
    <source>
        <dbReference type="EMBL" id="MBB6482627.1"/>
    </source>
</evidence>
<sequence>MKKWHLIITVLIFSLYSCNDVSEFLFDIEQSVEIRTVGSGSILQGGDSFPLSIMSDSAAVPDRYTVSIIDQMGADWGETSVNIENPDEDYTSSLIIPPELPTGKYFFHIVVFENDIEIASEEIMIFKADSAYLINELISLPQETVPGKDVFIQASVTNPPEVDPFFRWSLDGSILDQGYLSEGLDTLYWKAGDKSGLYSIKLEIFPEEVDSDLHSSVFDTVEIVVSERALIDSGTLKPDEDYTLLYHFAGDLNPENPEEFVNSLIGEVGALPFGNSYLYSIEGNNGIAASGRILPARNGILRPFSFNGRFSLSQPPLSGNILSIQDQESFELSIAVVDGGFLKLSLGDYESVSAVAYPYEVLSDLTVHVIPKPETTEIRWFINGLPAGETLFDNGAFEISETQQSLIGGDDLISGAGLILDELGVYTGSGADSTVDSDQYRRVLQHQLGSSLVDANGFDGPVSGLTINAGGKIKIADFTGSVKDMIFFLSFLDRKAPALWDLVFEDQEGGEVLRLSSDLIAFFDSDLERTVENFKIIRDENGSVLLESLEESEDFFAKADISLKPGQRYSLFLESRVENKSEVILDYFYIKTLTDSQLPQAVAATGDKESLL</sequence>
<protein>
    <submittedName>
        <fullName evidence="1">Uncharacterized protein</fullName>
    </submittedName>
</protein>
<gene>
    <name evidence="1" type="ORF">HNR50_004328</name>
</gene>
<dbReference type="PROSITE" id="PS51257">
    <property type="entry name" value="PROKAR_LIPOPROTEIN"/>
    <property type="match status" value="1"/>
</dbReference>
<name>A0A841RHH0_9SPIO</name>
<reference evidence="1 2" key="1">
    <citation type="submission" date="2020-08" db="EMBL/GenBank/DDBJ databases">
        <title>Genomic Encyclopedia of Type Strains, Phase IV (KMG-IV): sequencing the most valuable type-strain genomes for metagenomic binning, comparative biology and taxonomic classification.</title>
        <authorList>
            <person name="Goeker M."/>
        </authorList>
    </citation>
    <scope>NUCLEOTIDE SEQUENCE [LARGE SCALE GENOMIC DNA]</scope>
    <source>
        <strain evidence="1 2">DSM 2461</strain>
    </source>
</reference>
<accession>A0A841RHH0</accession>
<proteinExistence type="predicted"/>
<evidence type="ECO:0000313" key="2">
    <source>
        <dbReference type="Proteomes" id="UP000587760"/>
    </source>
</evidence>
<organism evidence="1 2">
    <name type="scientific">Spirochaeta isovalerica</name>
    <dbReference type="NCBI Taxonomy" id="150"/>
    <lineage>
        <taxon>Bacteria</taxon>
        <taxon>Pseudomonadati</taxon>
        <taxon>Spirochaetota</taxon>
        <taxon>Spirochaetia</taxon>
        <taxon>Spirochaetales</taxon>
        <taxon>Spirochaetaceae</taxon>
        <taxon>Spirochaeta</taxon>
    </lineage>
</organism>
<keyword evidence="2" id="KW-1185">Reference proteome</keyword>
<comment type="caution">
    <text evidence="1">The sequence shown here is derived from an EMBL/GenBank/DDBJ whole genome shotgun (WGS) entry which is preliminary data.</text>
</comment>
<dbReference type="RefSeq" id="WP_184748862.1">
    <property type="nucleotide sequence ID" value="NZ_JACHGJ010000014.1"/>
</dbReference>
<dbReference type="EMBL" id="JACHGJ010000014">
    <property type="protein sequence ID" value="MBB6482627.1"/>
    <property type="molecule type" value="Genomic_DNA"/>
</dbReference>